<dbReference type="PANTHER" id="PTHR34700:SF8">
    <property type="entry name" value="POTASSIUM BINDING PROTEIN KBP"/>
    <property type="match status" value="1"/>
</dbReference>
<dbReference type="NCBIfam" id="NF008399">
    <property type="entry name" value="PRK11198.1"/>
    <property type="match status" value="1"/>
</dbReference>
<dbReference type="Pfam" id="PF04972">
    <property type="entry name" value="BON"/>
    <property type="match status" value="1"/>
</dbReference>
<dbReference type="Pfam" id="PF01476">
    <property type="entry name" value="LysM"/>
    <property type="match status" value="1"/>
</dbReference>
<protein>
    <recommendedName>
        <fullName evidence="3">Potassium binding protein Kbp</fullName>
    </recommendedName>
</protein>
<sequence>MGLINFIKHAGEKLFGGGEAEAATADDLKKQIEAQGLDPNGVDIKVEGDKVTVGGNVASTEVAEKIALAVGNTPGVAAVENNLAAAAPAPESRFYTVKKGDTLSAIAKTEYGNANAYPKIFEANKPMLKHPDKIYPGQVLRIP</sequence>
<keyword evidence="2" id="KW-0963">Cytoplasm</keyword>
<dbReference type="AlphaFoldDB" id="A0A952FK19"/>
<dbReference type="InterPro" id="IPR052196">
    <property type="entry name" value="Bact_Kbp"/>
</dbReference>
<dbReference type="FunFam" id="3.10.350.10:FF:000001">
    <property type="entry name" value="Peptidoglycan-binding protein LysM"/>
    <property type="match status" value="1"/>
</dbReference>
<accession>A0A952FK19</accession>
<dbReference type="SUPFAM" id="SSF54106">
    <property type="entry name" value="LysM domain"/>
    <property type="match status" value="1"/>
</dbReference>
<dbReference type="Gene3D" id="3.30.1340.30">
    <property type="match status" value="1"/>
</dbReference>
<dbReference type="Gene3D" id="3.10.350.10">
    <property type="entry name" value="LysM domain"/>
    <property type="match status" value="1"/>
</dbReference>
<dbReference type="PROSITE" id="PS51782">
    <property type="entry name" value="LYSM"/>
    <property type="match status" value="1"/>
</dbReference>
<evidence type="ECO:0000256" key="2">
    <source>
        <dbReference type="ARBA" id="ARBA00022490"/>
    </source>
</evidence>
<comment type="caution">
    <text evidence="6">The sequence shown here is derived from an EMBL/GenBank/DDBJ whole genome shotgun (WGS) entry which is preliminary data.</text>
</comment>
<dbReference type="InterPro" id="IPR036779">
    <property type="entry name" value="LysM_dom_sf"/>
</dbReference>
<evidence type="ECO:0000259" key="4">
    <source>
        <dbReference type="PROSITE" id="PS50914"/>
    </source>
</evidence>
<name>A0A952FK19_9PROT</name>
<dbReference type="InterPro" id="IPR007055">
    <property type="entry name" value="BON_dom"/>
</dbReference>
<reference evidence="6" key="1">
    <citation type="submission" date="2020-06" db="EMBL/GenBank/DDBJ databases">
        <title>Stable isotope informed genome-resolved metagenomics uncovers potential trophic interactions in rhizosphere soil.</title>
        <authorList>
            <person name="Starr E.P."/>
            <person name="Shi S."/>
            <person name="Blazewicz S.J."/>
            <person name="Koch B.J."/>
            <person name="Probst A.J."/>
            <person name="Hungate B.A."/>
            <person name="Pett-Ridge J."/>
            <person name="Firestone M.K."/>
            <person name="Banfield J.F."/>
        </authorList>
    </citation>
    <scope>NUCLEOTIDE SEQUENCE</scope>
    <source>
        <strain evidence="6">YM_69_17</strain>
    </source>
</reference>
<gene>
    <name evidence="6" type="primary">lysM</name>
    <name evidence="6" type="ORF">JF625_01230</name>
</gene>
<evidence type="ECO:0000313" key="7">
    <source>
        <dbReference type="Proteomes" id="UP000700706"/>
    </source>
</evidence>
<proteinExistence type="predicted"/>
<evidence type="ECO:0000259" key="5">
    <source>
        <dbReference type="PROSITE" id="PS51782"/>
    </source>
</evidence>
<dbReference type="Proteomes" id="UP000700706">
    <property type="component" value="Unassembled WGS sequence"/>
</dbReference>
<organism evidence="6 7">
    <name type="scientific">Inquilinus limosus</name>
    <dbReference type="NCBI Taxonomy" id="171674"/>
    <lineage>
        <taxon>Bacteria</taxon>
        <taxon>Pseudomonadati</taxon>
        <taxon>Pseudomonadota</taxon>
        <taxon>Alphaproteobacteria</taxon>
        <taxon>Rhodospirillales</taxon>
        <taxon>Rhodospirillaceae</taxon>
        <taxon>Inquilinus</taxon>
    </lineage>
</organism>
<evidence type="ECO:0000256" key="1">
    <source>
        <dbReference type="ARBA" id="ARBA00004496"/>
    </source>
</evidence>
<dbReference type="SMART" id="SM00257">
    <property type="entry name" value="LysM"/>
    <property type="match status" value="1"/>
</dbReference>
<comment type="subcellular location">
    <subcellularLocation>
        <location evidence="1">Cytoplasm</location>
    </subcellularLocation>
</comment>
<dbReference type="PROSITE" id="PS50914">
    <property type="entry name" value="BON"/>
    <property type="match status" value="1"/>
</dbReference>
<feature type="domain" description="BON" evidence="4">
    <location>
        <begin position="19"/>
        <end position="87"/>
    </location>
</feature>
<feature type="domain" description="LysM" evidence="5">
    <location>
        <begin position="93"/>
        <end position="142"/>
    </location>
</feature>
<evidence type="ECO:0000256" key="3">
    <source>
        <dbReference type="ARBA" id="ARBA00072219"/>
    </source>
</evidence>
<evidence type="ECO:0000313" key="6">
    <source>
        <dbReference type="EMBL" id="MBW8723766.1"/>
    </source>
</evidence>
<dbReference type="PANTHER" id="PTHR34700">
    <property type="entry name" value="POTASSIUM BINDING PROTEIN KBP"/>
    <property type="match status" value="1"/>
</dbReference>
<dbReference type="GO" id="GO:0005737">
    <property type="term" value="C:cytoplasm"/>
    <property type="evidence" value="ECO:0007669"/>
    <property type="project" value="UniProtKB-SubCell"/>
</dbReference>
<dbReference type="EMBL" id="JAEKLZ010000047">
    <property type="protein sequence ID" value="MBW8723766.1"/>
    <property type="molecule type" value="Genomic_DNA"/>
</dbReference>
<dbReference type="CDD" id="cd00118">
    <property type="entry name" value="LysM"/>
    <property type="match status" value="1"/>
</dbReference>
<dbReference type="InterPro" id="IPR018392">
    <property type="entry name" value="LysM"/>
</dbReference>